<evidence type="ECO:0000256" key="3">
    <source>
        <dbReference type="ARBA" id="ARBA00022989"/>
    </source>
</evidence>
<dbReference type="InterPro" id="IPR036640">
    <property type="entry name" value="ABC1_TM_sf"/>
</dbReference>
<keyword evidence="3" id="KW-1133">Transmembrane helix</keyword>
<dbReference type="AlphaFoldDB" id="A0ABD1FEZ3"/>
<keyword evidence="7" id="KW-1185">Reference proteome</keyword>
<dbReference type="Gene3D" id="3.40.50.300">
    <property type="entry name" value="P-loop containing nucleotide triphosphate hydrolases"/>
    <property type="match status" value="1"/>
</dbReference>
<feature type="domain" description="ABC transporter" evidence="5">
    <location>
        <begin position="111"/>
        <end position="208"/>
    </location>
</feature>
<dbReference type="PANTHER" id="PTHR43394">
    <property type="entry name" value="ATP-DEPENDENT PERMEASE MDL1, MITOCHONDRIAL"/>
    <property type="match status" value="1"/>
</dbReference>
<evidence type="ECO:0000256" key="1">
    <source>
        <dbReference type="ARBA" id="ARBA00004141"/>
    </source>
</evidence>
<dbReference type="SUPFAM" id="SSF52540">
    <property type="entry name" value="P-loop containing nucleoside triphosphate hydrolases"/>
    <property type="match status" value="1"/>
</dbReference>
<dbReference type="SUPFAM" id="SSF90123">
    <property type="entry name" value="ABC transporter transmembrane region"/>
    <property type="match status" value="1"/>
</dbReference>
<dbReference type="InterPro" id="IPR027417">
    <property type="entry name" value="P-loop_NTPase"/>
</dbReference>
<name>A0ABD1FEZ3_HYPHA</name>
<gene>
    <name evidence="6" type="ORF">ABEB36_001559</name>
</gene>
<keyword evidence="4" id="KW-0472">Membrane</keyword>
<dbReference type="InterPro" id="IPR039421">
    <property type="entry name" value="Type_1_exporter"/>
</dbReference>
<keyword evidence="2" id="KW-0812">Transmembrane</keyword>
<sequence>MGMARSLQFLAYAGGMTYGAQLIERGATDPAVVFKVLEIIVSGSWSIGNALSFSSNMQKGITAAAKMFALFSRQPSIQNIPNLKEPYLVNPDIQYSKLYFSYPTRPGITVLNGLDLSVLHGKTVALVGSSGCGKSTLIQLLMRFYDPSYGEVNIDGIDIRMLSLKGLRSQLGIVSQEPNLFDLTIAENISYGIHDREVTMREIEGAAQAANIHNFIVSLPLVSGNHSNRTVN</sequence>
<dbReference type="PANTHER" id="PTHR43394:SF1">
    <property type="entry name" value="ATP-BINDING CASSETTE SUB-FAMILY B MEMBER 10, MITOCHONDRIAL"/>
    <property type="match status" value="1"/>
</dbReference>
<dbReference type="Pfam" id="PF00005">
    <property type="entry name" value="ABC_tran"/>
    <property type="match status" value="1"/>
</dbReference>
<protein>
    <recommendedName>
        <fullName evidence="5">ABC transporter domain-containing protein</fullName>
    </recommendedName>
</protein>
<comment type="caution">
    <text evidence="6">The sequence shown here is derived from an EMBL/GenBank/DDBJ whole genome shotgun (WGS) entry which is preliminary data.</text>
</comment>
<evidence type="ECO:0000313" key="6">
    <source>
        <dbReference type="EMBL" id="KAL1517851.1"/>
    </source>
</evidence>
<dbReference type="Proteomes" id="UP001566132">
    <property type="component" value="Unassembled WGS sequence"/>
</dbReference>
<dbReference type="GO" id="GO:0016020">
    <property type="term" value="C:membrane"/>
    <property type="evidence" value="ECO:0007669"/>
    <property type="project" value="UniProtKB-SubCell"/>
</dbReference>
<dbReference type="EMBL" id="JBDJPC010000001">
    <property type="protein sequence ID" value="KAL1517851.1"/>
    <property type="molecule type" value="Genomic_DNA"/>
</dbReference>
<comment type="subcellular location">
    <subcellularLocation>
        <location evidence="1">Membrane</location>
        <topology evidence="1">Multi-pass membrane protein</topology>
    </subcellularLocation>
</comment>
<dbReference type="Gene3D" id="1.20.1560.10">
    <property type="entry name" value="ABC transporter type 1, transmembrane domain"/>
    <property type="match status" value="1"/>
</dbReference>
<proteinExistence type="predicted"/>
<accession>A0ABD1FEZ3</accession>
<evidence type="ECO:0000256" key="4">
    <source>
        <dbReference type="ARBA" id="ARBA00023136"/>
    </source>
</evidence>
<dbReference type="InterPro" id="IPR003439">
    <property type="entry name" value="ABC_transporter-like_ATP-bd"/>
</dbReference>
<evidence type="ECO:0000313" key="7">
    <source>
        <dbReference type="Proteomes" id="UP001566132"/>
    </source>
</evidence>
<evidence type="ECO:0000256" key="2">
    <source>
        <dbReference type="ARBA" id="ARBA00022692"/>
    </source>
</evidence>
<evidence type="ECO:0000259" key="5">
    <source>
        <dbReference type="Pfam" id="PF00005"/>
    </source>
</evidence>
<reference evidence="6 7" key="1">
    <citation type="submission" date="2024-05" db="EMBL/GenBank/DDBJ databases">
        <title>Genetic variation in Jamaican populations of the coffee berry borer (Hypothenemus hampei).</title>
        <authorList>
            <person name="Errbii M."/>
            <person name="Myrie A."/>
        </authorList>
    </citation>
    <scope>NUCLEOTIDE SEQUENCE [LARGE SCALE GENOMIC DNA]</scope>
    <source>
        <strain evidence="6">JA-Hopewell-2020-01-JO</strain>
        <tissue evidence="6">Whole body</tissue>
    </source>
</reference>
<organism evidence="6 7">
    <name type="scientific">Hypothenemus hampei</name>
    <name type="common">Coffee berry borer</name>
    <dbReference type="NCBI Taxonomy" id="57062"/>
    <lineage>
        <taxon>Eukaryota</taxon>
        <taxon>Metazoa</taxon>
        <taxon>Ecdysozoa</taxon>
        <taxon>Arthropoda</taxon>
        <taxon>Hexapoda</taxon>
        <taxon>Insecta</taxon>
        <taxon>Pterygota</taxon>
        <taxon>Neoptera</taxon>
        <taxon>Endopterygota</taxon>
        <taxon>Coleoptera</taxon>
        <taxon>Polyphaga</taxon>
        <taxon>Cucujiformia</taxon>
        <taxon>Curculionidae</taxon>
        <taxon>Scolytinae</taxon>
        <taxon>Hypothenemus</taxon>
    </lineage>
</organism>